<evidence type="ECO:0000313" key="2">
    <source>
        <dbReference type="Proteomes" id="UP001362999"/>
    </source>
</evidence>
<organism evidence="1 2">
    <name type="scientific">Favolaschia claudopus</name>
    <dbReference type="NCBI Taxonomy" id="2862362"/>
    <lineage>
        <taxon>Eukaryota</taxon>
        <taxon>Fungi</taxon>
        <taxon>Dikarya</taxon>
        <taxon>Basidiomycota</taxon>
        <taxon>Agaricomycotina</taxon>
        <taxon>Agaricomycetes</taxon>
        <taxon>Agaricomycetidae</taxon>
        <taxon>Agaricales</taxon>
        <taxon>Marasmiineae</taxon>
        <taxon>Mycenaceae</taxon>
        <taxon>Favolaschia</taxon>
    </lineage>
</organism>
<dbReference type="Proteomes" id="UP001362999">
    <property type="component" value="Unassembled WGS sequence"/>
</dbReference>
<proteinExistence type="predicted"/>
<protein>
    <submittedName>
        <fullName evidence="1">Uncharacterized protein</fullName>
    </submittedName>
</protein>
<reference evidence="1 2" key="1">
    <citation type="journal article" date="2024" name="J Genomics">
        <title>Draft genome sequencing and assembly of Favolaschia claudopus CIRM-BRFM 2984 isolated from oak limbs.</title>
        <authorList>
            <person name="Navarro D."/>
            <person name="Drula E."/>
            <person name="Chaduli D."/>
            <person name="Cazenave R."/>
            <person name="Ahrendt S."/>
            <person name="Wang J."/>
            <person name="Lipzen A."/>
            <person name="Daum C."/>
            <person name="Barry K."/>
            <person name="Grigoriev I.V."/>
            <person name="Favel A."/>
            <person name="Rosso M.N."/>
            <person name="Martin F."/>
        </authorList>
    </citation>
    <scope>NUCLEOTIDE SEQUENCE [LARGE SCALE GENOMIC DNA]</scope>
    <source>
        <strain evidence="1 2">CIRM-BRFM 2984</strain>
    </source>
</reference>
<gene>
    <name evidence="1" type="ORF">R3P38DRAFT_3221648</name>
</gene>
<name>A0AAV9ZZV3_9AGAR</name>
<keyword evidence="2" id="KW-1185">Reference proteome</keyword>
<dbReference type="EMBL" id="JAWWNJ010000096">
    <property type="protein sequence ID" value="KAK6996607.1"/>
    <property type="molecule type" value="Genomic_DNA"/>
</dbReference>
<comment type="caution">
    <text evidence="1">The sequence shown here is derived from an EMBL/GenBank/DDBJ whole genome shotgun (WGS) entry which is preliminary data.</text>
</comment>
<evidence type="ECO:0000313" key="1">
    <source>
        <dbReference type="EMBL" id="KAK6996607.1"/>
    </source>
</evidence>
<accession>A0AAV9ZZV3</accession>
<sequence length="74" mass="7986">MTGSVHADGGCLVGKAGMAQPIVSEATQHQQLSHCSGVILSTMRRALGYWHILLLTCHPTSPAEHLRISEPLHF</sequence>
<dbReference type="AlphaFoldDB" id="A0AAV9ZZV3"/>